<dbReference type="PANTHER" id="PTHR43418">
    <property type="entry name" value="MULTIFUNCTIONAL TRYPTOPHAN BIOSYNTHESIS PROTEIN-RELATED"/>
    <property type="match status" value="1"/>
</dbReference>
<dbReference type="Pfam" id="PF00988">
    <property type="entry name" value="CPSase_sm_chain"/>
    <property type="match status" value="1"/>
</dbReference>
<dbReference type="CDD" id="cd01744">
    <property type="entry name" value="GATase1_CPSase"/>
    <property type="match status" value="1"/>
</dbReference>
<dbReference type="SUPFAM" id="SSF52021">
    <property type="entry name" value="Carbamoyl phosphate synthetase, small subunit N-terminal domain"/>
    <property type="match status" value="1"/>
</dbReference>
<evidence type="ECO:0000256" key="6">
    <source>
        <dbReference type="ARBA" id="ARBA00022741"/>
    </source>
</evidence>
<name>A0A133U5U8_9EURY</name>
<dbReference type="GO" id="GO:0044205">
    <property type="term" value="P:'de novo' UMP biosynthetic process"/>
    <property type="evidence" value="ECO:0007669"/>
    <property type="project" value="UniProtKB-UniRule"/>
</dbReference>
<dbReference type="SUPFAM" id="SSF52317">
    <property type="entry name" value="Class I glutamine amidotransferase-like"/>
    <property type="match status" value="1"/>
</dbReference>
<reference evidence="14 15" key="1">
    <citation type="journal article" date="2016" name="Sci. Rep.">
        <title>Metabolic traits of an uncultured archaeal lineage -MSBL1- from brine pools of the Red Sea.</title>
        <authorList>
            <person name="Mwirichia R."/>
            <person name="Alam I."/>
            <person name="Rashid M."/>
            <person name="Vinu M."/>
            <person name="Ba-Alawi W."/>
            <person name="Anthony Kamau A."/>
            <person name="Kamanda Ngugi D."/>
            <person name="Goker M."/>
            <person name="Klenk H.P."/>
            <person name="Bajic V."/>
            <person name="Stingl U."/>
        </authorList>
    </citation>
    <scope>NUCLEOTIDE SEQUENCE [LARGE SCALE GENOMIC DNA]</scope>
    <source>
        <strain evidence="14">SCGC-AAA259B11</strain>
    </source>
</reference>
<dbReference type="GO" id="GO:0004359">
    <property type="term" value="F:glutaminase activity"/>
    <property type="evidence" value="ECO:0007669"/>
    <property type="project" value="RHEA"/>
</dbReference>
<feature type="binding site" evidence="12">
    <location>
        <position position="258"/>
    </location>
    <ligand>
        <name>L-glutamine</name>
        <dbReference type="ChEBI" id="CHEBI:58359"/>
    </ligand>
</feature>
<feature type="binding site" evidence="12">
    <location>
        <position position="227"/>
    </location>
    <ligand>
        <name>L-glutamine</name>
        <dbReference type="ChEBI" id="CHEBI:58359"/>
    </ligand>
</feature>
<keyword evidence="4 12" id="KW-0055">Arginine biosynthesis</keyword>
<comment type="pathway">
    <text evidence="2 12">Amino-acid biosynthesis; L-arginine biosynthesis; carbamoyl phosphate from bicarbonate: step 1/1.</text>
</comment>
<dbReference type="HAMAP" id="MF_01209">
    <property type="entry name" value="CPSase_S_chain"/>
    <property type="match status" value="1"/>
</dbReference>
<evidence type="ECO:0000256" key="11">
    <source>
        <dbReference type="ARBA" id="ARBA00049285"/>
    </source>
</evidence>
<comment type="catalytic activity">
    <reaction evidence="10 12">
        <text>hydrogencarbonate + L-glutamine + 2 ATP + H2O = carbamoyl phosphate + L-glutamate + 2 ADP + phosphate + 2 H(+)</text>
        <dbReference type="Rhea" id="RHEA:18633"/>
        <dbReference type="ChEBI" id="CHEBI:15377"/>
        <dbReference type="ChEBI" id="CHEBI:15378"/>
        <dbReference type="ChEBI" id="CHEBI:17544"/>
        <dbReference type="ChEBI" id="CHEBI:29985"/>
        <dbReference type="ChEBI" id="CHEBI:30616"/>
        <dbReference type="ChEBI" id="CHEBI:43474"/>
        <dbReference type="ChEBI" id="CHEBI:58228"/>
        <dbReference type="ChEBI" id="CHEBI:58359"/>
        <dbReference type="ChEBI" id="CHEBI:456216"/>
        <dbReference type="EC" id="6.3.5.5"/>
    </reaction>
</comment>
<feature type="domain" description="Carbamoyl-phosphate synthase small subunit N-terminal" evidence="13">
    <location>
        <begin position="3"/>
        <end position="133"/>
    </location>
</feature>
<dbReference type="InterPro" id="IPR029062">
    <property type="entry name" value="Class_I_gatase-like"/>
</dbReference>
<keyword evidence="7 12" id="KW-0067">ATP-binding</keyword>
<dbReference type="UniPathway" id="UPA00070">
    <property type="reaction ID" value="UER00115"/>
</dbReference>
<dbReference type="GO" id="GO:0004088">
    <property type="term" value="F:carbamoyl-phosphate synthase (glutamine-hydrolyzing) activity"/>
    <property type="evidence" value="ECO:0007669"/>
    <property type="project" value="UniProtKB-UniRule"/>
</dbReference>
<dbReference type="Pfam" id="PF00117">
    <property type="entry name" value="GATase"/>
    <property type="match status" value="1"/>
</dbReference>
<dbReference type="InterPro" id="IPR035686">
    <property type="entry name" value="CPSase_GATase1"/>
</dbReference>
<feature type="active site" description="Nucleophile" evidence="12">
    <location>
        <position position="254"/>
    </location>
</feature>
<dbReference type="PATRIC" id="fig|1698260.3.peg.538"/>
<proteinExistence type="inferred from homology"/>
<dbReference type="GO" id="GO:0005524">
    <property type="term" value="F:ATP binding"/>
    <property type="evidence" value="ECO:0007669"/>
    <property type="project" value="UniProtKB-UniRule"/>
</dbReference>
<accession>A0A133U5U8</accession>
<dbReference type="PRINTS" id="PR00099">
    <property type="entry name" value="CPSGATASE"/>
</dbReference>
<dbReference type="EC" id="6.3.5.5" evidence="12"/>
<dbReference type="GO" id="GO:0006526">
    <property type="term" value="P:L-arginine biosynthetic process"/>
    <property type="evidence" value="ECO:0007669"/>
    <property type="project" value="UniProtKB-UniRule"/>
</dbReference>
<comment type="caution">
    <text evidence="14">The sequence shown here is derived from an EMBL/GenBank/DDBJ whole genome shotgun (WGS) entry which is preliminary data.</text>
</comment>
<organism evidence="14 15">
    <name type="scientific">candidate division MSBL1 archaeon SCGC-AAA259B11</name>
    <dbReference type="NCBI Taxonomy" id="1698260"/>
    <lineage>
        <taxon>Archaea</taxon>
        <taxon>Methanobacteriati</taxon>
        <taxon>Methanobacteriota</taxon>
        <taxon>candidate division MSBL1</taxon>
    </lineage>
</organism>
<dbReference type="UniPathway" id="UPA00068">
    <property type="reaction ID" value="UER00171"/>
</dbReference>
<evidence type="ECO:0000256" key="2">
    <source>
        <dbReference type="ARBA" id="ARBA00005077"/>
    </source>
</evidence>
<keyword evidence="9 12" id="KW-0665">Pyrimidine biosynthesis</keyword>
<dbReference type="PROSITE" id="PS51273">
    <property type="entry name" value="GATASE_TYPE_1"/>
    <property type="match status" value="1"/>
</dbReference>
<dbReference type="SMART" id="SM01097">
    <property type="entry name" value="CPSase_sm_chain"/>
    <property type="match status" value="1"/>
</dbReference>
<evidence type="ECO:0000256" key="12">
    <source>
        <dbReference type="HAMAP-Rule" id="MF_01209"/>
    </source>
</evidence>
<dbReference type="InterPro" id="IPR050472">
    <property type="entry name" value="Anth_synth/Amidotransfase"/>
</dbReference>
<keyword evidence="12" id="KW-0028">Amino-acid biosynthesis</keyword>
<feature type="binding site" evidence="12">
    <location>
        <position position="255"/>
    </location>
    <ligand>
        <name>L-glutamine</name>
        <dbReference type="ChEBI" id="CHEBI:58359"/>
    </ligand>
</feature>
<dbReference type="InterPro" id="IPR002474">
    <property type="entry name" value="CarbamoylP_synth_ssu_N"/>
</dbReference>
<keyword evidence="5 12" id="KW-0436">Ligase</keyword>
<dbReference type="NCBIfam" id="NF009475">
    <property type="entry name" value="PRK12838.1"/>
    <property type="match status" value="1"/>
</dbReference>
<evidence type="ECO:0000256" key="4">
    <source>
        <dbReference type="ARBA" id="ARBA00022571"/>
    </source>
</evidence>
<feature type="active site" evidence="12">
    <location>
        <position position="341"/>
    </location>
</feature>
<sequence>MKIKAYLALEDGTVVEGKGFGSPGKAKGELVFQTGMTGYVEALTDPSYNGQILMLTYPLIGNYGVVPQDYESEGIKAEALVIRDLCRHPSNWRSEMTLDQFLKKHDIPGIEKIDTRKLTRKARIHGTMKAILEVGEENVDEKGLVRKAREQKSIEKRENLVPQVSIKGKERFEGEGNSELVMIDCGYKNSILTNLHRENINVTIVPYDTSAENILDLEPHGVLVSNGPGNPALLEKTINTIEKLLEETVLFGICLGNQLISLATGAETYKLKFGHRGINHPVKHLETGRVSITTQNHGFAVTEKTLQNTGLKPTQLNLNDKTIEAIEHENLPVKAVQYHPEANPGPHDTIPFFKQLKNRLQSK</sequence>
<dbReference type="NCBIfam" id="TIGR01368">
    <property type="entry name" value="CPSaseIIsmall"/>
    <property type="match status" value="1"/>
</dbReference>
<evidence type="ECO:0000313" key="14">
    <source>
        <dbReference type="EMBL" id="KXA89574.1"/>
    </source>
</evidence>
<protein>
    <recommendedName>
        <fullName evidence="12">Carbamoyl phosphate synthase small chain</fullName>
        <ecNumber evidence="12">6.3.5.5</ecNumber>
    </recommendedName>
    <alternativeName>
        <fullName evidence="12">Carbamoyl phosphate synthetase glutamine chain</fullName>
    </alternativeName>
</protein>
<feature type="active site" evidence="12">
    <location>
        <position position="339"/>
    </location>
</feature>
<dbReference type="EMBL" id="LHXK01000030">
    <property type="protein sequence ID" value="KXA89574.1"/>
    <property type="molecule type" value="Genomic_DNA"/>
</dbReference>
<comment type="function">
    <text evidence="12">Small subunit of the glutamine-dependent carbamoyl phosphate synthetase (CPSase). CPSase catalyzes the formation of carbamoyl phosphate from the ammonia moiety of glutamine, carbonate, and phosphate donated by ATP, constituting the first step of 2 biosynthetic pathways, one leading to arginine and/or urea and the other to pyrimidine nucleotides. The small subunit (glutamine amidotransferase) binds and cleaves glutamine to supply the large subunit with the substrate ammonia.</text>
</comment>
<evidence type="ECO:0000256" key="10">
    <source>
        <dbReference type="ARBA" id="ARBA00048816"/>
    </source>
</evidence>
<dbReference type="InterPro" id="IPR036480">
    <property type="entry name" value="CarbP_synth_ssu_N_sf"/>
</dbReference>
<dbReference type="Gene3D" id="3.50.30.20">
    <property type="entry name" value="Carbamoyl-phosphate synthase small subunit, N-terminal domain"/>
    <property type="match status" value="1"/>
</dbReference>
<dbReference type="PRINTS" id="PR00097">
    <property type="entry name" value="ANTSNTHASEII"/>
</dbReference>
<comment type="pathway">
    <text evidence="1 12">Pyrimidine metabolism; UMP biosynthesis via de novo pathway; (S)-dihydroorotate from bicarbonate: step 1/3.</text>
</comment>
<evidence type="ECO:0000256" key="5">
    <source>
        <dbReference type="ARBA" id="ARBA00022598"/>
    </source>
</evidence>
<feature type="binding site" evidence="12">
    <location>
        <position position="47"/>
    </location>
    <ligand>
        <name>L-glutamine</name>
        <dbReference type="ChEBI" id="CHEBI:58359"/>
    </ligand>
</feature>
<evidence type="ECO:0000256" key="3">
    <source>
        <dbReference type="ARBA" id="ARBA00007800"/>
    </source>
</evidence>
<evidence type="ECO:0000256" key="1">
    <source>
        <dbReference type="ARBA" id="ARBA00004812"/>
    </source>
</evidence>
<dbReference type="PANTHER" id="PTHR43418:SF7">
    <property type="entry name" value="CARBAMOYL-PHOSPHATE SYNTHASE SMALL CHAIN"/>
    <property type="match status" value="1"/>
</dbReference>
<evidence type="ECO:0000313" key="15">
    <source>
        <dbReference type="Proteomes" id="UP000070184"/>
    </source>
</evidence>
<comment type="subunit">
    <text evidence="12">Composed of two chains; the small (or glutamine) chain promotes the hydrolysis of glutamine to ammonia, which is used by the large (or ammonia) chain to synthesize carbamoyl phosphate. Tetramer of heterodimers (alpha,beta)4.</text>
</comment>
<evidence type="ECO:0000256" key="9">
    <source>
        <dbReference type="ARBA" id="ARBA00022975"/>
    </source>
</evidence>
<dbReference type="AlphaFoldDB" id="A0A133U5U8"/>
<feature type="binding site" evidence="12">
    <location>
        <position position="299"/>
    </location>
    <ligand>
        <name>L-glutamine</name>
        <dbReference type="ChEBI" id="CHEBI:58359"/>
    </ligand>
</feature>
<dbReference type="GO" id="GO:0006207">
    <property type="term" value="P:'de novo' pyrimidine nucleobase biosynthetic process"/>
    <property type="evidence" value="ECO:0007669"/>
    <property type="project" value="InterPro"/>
</dbReference>
<dbReference type="FunFam" id="3.50.30.20:FF:000001">
    <property type="entry name" value="Carbamoyl-phosphate synthase small chain"/>
    <property type="match status" value="1"/>
</dbReference>
<dbReference type="Proteomes" id="UP000070184">
    <property type="component" value="Unassembled WGS sequence"/>
</dbReference>
<dbReference type="GO" id="GO:0006541">
    <property type="term" value="P:glutamine metabolic process"/>
    <property type="evidence" value="ECO:0007669"/>
    <property type="project" value="InterPro"/>
</dbReference>
<dbReference type="Gene3D" id="3.40.50.880">
    <property type="match status" value="1"/>
</dbReference>
<keyword evidence="6 12" id="KW-0547">Nucleotide-binding</keyword>
<feature type="region of interest" description="CPSase" evidence="12">
    <location>
        <begin position="1"/>
        <end position="180"/>
    </location>
</feature>
<keyword evidence="15" id="KW-1185">Reference proteome</keyword>
<evidence type="ECO:0000256" key="7">
    <source>
        <dbReference type="ARBA" id="ARBA00022840"/>
    </source>
</evidence>
<dbReference type="InterPro" id="IPR017926">
    <property type="entry name" value="GATASE"/>
</dbReference>
<comment type="catalytic activity">
    <reaction evidence="11 12">
        <text>L-glutamine + H2O = L-glutamate + NH4(+)</text>
        <dbReference type="Rhea" id="RHEA:15889"/>
        <dbReference type="ChEBI" id="CHEBI:15377"/>
        <dbReference type="ChEBI" id="CHEBI:28938"/>
        <dbReference type="ChEBI" id="CHEBI:29985"/>
        <dbReference type="ChEBI" id="CHEBI:58359"/>
    </reaction>
</comment>
<gene>
    <name evidence="12" type="primary">carA</name>
    <name evidence="14" type="ORF">AKJ61_02580</name>
</gene>
<feature type="binding site" evidence="12">
    <location>
        <position position="296"/>
    </location>
    <ligand>
        <name>L-glutamine</name>
        <dbReference type="ChEBI" id="CHEBI:58359"/>
    </ligand>
</feature>
<comment type="similarity">
    <text evidence="3 12">Belongs to the CarA family.</text>
</comment>
<keyword evidence="8 12" id="KW-0315">Glutamine amidotransferase</keyword>
<feature type="binding site" evidence="12">
    <location>
        <position position="229"/>
    </location>
    <ligand>
        <name>L-glutamine</name>
        <dbReference type="ChEBI" id="CHEBI:58359"/>
    </ligand>
</feature>
<dbReference type="PRINTS" id="PR00096">
    <property type="entry name" value="GATASE"/>
</dbReference>
<evidence type="ECO:0000259" key="13">
    <source>
        <dbReference type="SMART" id="SM01097"/>
    </source>
</evidence>
<dbReference type="InterPro" id="IPR006274">
    <property type="entry name" value="CarbamoylP_synth_ssu"/>
</dbReference>
<feature type="binding site" evidence="12">
    <location>
        <position position="298"/>
    </location>
    <ligand>
        <name>L-glutamine</name>
        <dbReference type="ChEBI" id="CHEBI:58359"/>
    </ligand>
</feature>
<evidence type="ECO:0000256" key="8">
    <source>
        <dbReference type="ARBA" id="ARBA00022962"/>
    </source>
</evidence>